<feature type="transmembrane region" description="Helical" evidence="1">
    <location>
        <begin position="64"/>
        <end position="84"/>
    </location>
</feature>
<name>A0A161V826_9HYPH</name>
<dbReference type="OrthoDB" id="7595324at2"/>
<dbReference type="InterPro" id="IPR011969">
    <property type="entry name" value="Clan_AA_Asp_peptidase_C"/>
</dbReference>
<dbReference type="AlphaFoldDB" id="A0A161V826"/>
<dbReference type="PATRIC" id="fig|989403.3.peg.1135"/>
<dbReference type="NCBIfam" id="TIGR02281">
    <property type="entry name" value="clan_AA_DTGA"/>
    <property type="match status" value="1"/>
</dbReference>
<reference evidence="2 3" key="1">
    <citation type="journal article" date="2016" name="Front. Microbiol.">
        <title>Comparative Genomic Analysis Reveals a Diverse Repertoire of Genes Involved in Prokaryote-Eukaryote Interactions within the Pseudovibrio Genus.</title>
        <authorList>
            <person name="Romano S."/>
            <person name="Fernandez-Guerra A."/>
            <person name="Reen F.J."/>
            <person name="Glockner F.O."/>
            <person name="Crowley S.P."/>
            <person name="O'Sullivan O."/>
            <person name="Cotter P.D."/>
            <person name="Adams C."/>
            <person name="Dobson A.D."/>
            <person name="O'Gara F."/>
        </authorList>
    </citation>
    <scope>NUCLEOTIDE SEQUENCE [LARGE SCALE GENOMIC DNA]</scope>
    <source>
        <strain evidence="2 3">Ad2</strain>
    </source>
</reference>
<evidence type="ECO:0000313" key="3">
    <source>
        <dbReference type="Proteomes" id="UP000076577"/>
    </source>
</evidence>
<dbReference type="InterPro" id="IPR001969">
    <property type="entry name" value="Aspartic_peptidase_AS"/>
</dbReference>
<sequence length="232" mass="25445">MRWMIGLVILVGAMALGVSTGYLGTPEFLGERFQEDGPRLVSLAAIGIVILMGMFVRRPAAREVFGAVAFWGGLALLLIIGYSYRYELMSVRDRVMSELFPGSVVQSADGEMVVSRGAHNQFFVDALIDGVSVDMLVDTGASHITLTYRDARRVGINVDELTFSMPVSTANGMGFVARVRLQDMQIGDWHLQEVPVFVAQQEMLSTSLLGMSALSTFASWRMEGNQLILKAR</sequence>
<evidence type="ECO:0000256" key="1">
    <source>
        <dbReference type="SAM" id="Phobius"/>
    </source>
</evidence>
<dbReference type="Pfam" id="PF13975">
    <property type="entry name" value="gag-asp_proteas"/>
    <property type="match status" value="1"/>
</dbReference>
<protein>
    <recommendedName>
        <fullName evidence="4">Retroviral aspartyl protease</fullName>
    </recommendedName>
</protein>
<dbReference type="InterPro" id="IPR034122">
    <property type="entry name" value="Retropepsin-like_bacterial"/>
</dbReference>
<keyword evidence="1" id="KW-0812">Transmembrane</keyword>
<dbReference type="RefSeq" id="WP_068003334.1">
    <property type="nucleotide sequence ID" value="NZ_FOFM01000001.1"/>
</dbReference>
<feature type="transmembrane region" description="Helical" evidence="1">
    <location>
        <begin position="37"/>
        <end position="57"/>
    </location>
</feature>
<evidence type="ECO:0008006" key="4">
    <source>
        <dbReference type="Google" id="ProtNLM"/>
    </source>
</evidence>
<gene>
    <name evidence="2" type="ORF">PsAD2_01056</name>
</gene>
<keyword evidence="3" id="KW-1185">Reference proteome</keyword>
<dbReference type="SUPFAM" id="SSF50630">
    <property type="entry name" value="Acid proteases"/>
    <property type="match status" value="1"/>
</dbReference>
<keyword evidence="1" id="KW-1133">Transmembrane helix</keyword>
<evidence type="ECO:0000313" key="2">
    <source>
        <dbReference type="EMBL" id="KZL21064.1"/>
    </source>
</evidence>
<dbReference type="CDD" id="cd05483">
    <property type="entry name" value="retropepsin_like_bacteria"/>
    <property type="match status" value="1"/>
</dbReference>
<dbReference type="Proteomes" id="UP000076577">
    <property type="component" value="Unassembled WGS sequence"/>
</dbReference>
<dbReference type="EMBL" id="LMCB01000005">
    <property type="protein sequence ID" value="KZL21064.1"/>
    <property type="molecule type" value="Genomic_DNA"/>
</dbReference>
<comment type="caution">
    <text evidence="2">The sequence shown here is derived from an EMBL/GenBank/DDBJ whole genome shotgun (WGS) entry which is preliminary data.</text>
</comment>
<dbReference type="GO" id="GO:0006508">
    <property type="term" value="P:proteolysis"/>
    <property type="evidence" value="ECO:0007669"/>
    <property type="project" value="InterPro"/>
</dbReference>
<dbReference type="InterPro" id="IPR021109">
    <property type="entry name" value="Peptidase_aspartic_dom_sf"/>
</dbReference>
<proteinExistence type="predicted"/>
<accession>A0A161V826</accession>
<dbReference type="Gene3D" id="2.40.70.10">
    <property type="entry name" value="Acid Proteases"/>
    <property type="match status" value="1"/>
</dbReference>
<dbReference type="STRING" id="989403.SAMN05421798_101345"/>
<keyword evidence="1" id="KW-0472">Membrane</keyword>
<dbReference type="GO" id="GO:0004190">
    <property type="term" value="F:aspartic-type endopeptidase activity"/>
    <property type="evidence" value="ECO:0007669"/>
    <property type="project" value="InterPro"/>
</dbReference>
<organism evidence="2 3">
    <name type="scientific">Pseudovibrio axinellae</name>
    <dbReference type="NCBI Taxonomy" id="989403"/>
    <lineage>
        <taxon>Bacteria</taxon>
        <taxon>Pseudomonadati</taxon>
        <taxon>Pseudomonadota</taxon>
        <taxon>Alphaproteobacteria</taxon>
        <taxon>Hyphomicrobiales</taxon>
        <taxon>Stappiaceae</taxon>
        <taxon>Pseudovibrio</taxon>
    </lineage>
</organism>
<dbReference type="PROSITE" id="PS00141">
    <property type="entry name" value="ASP_PROTEASE"/>
    <property type="match status" value="1"/>
</dbReference>